<dbReference type="HOGENOM" id="CLU_2894934_0_0_10"/>
<keyword evidence="2" id="KW-1185">Reference proteome</keyword>
<dbReference type="STRING" id="866536.Belba_0804"/>
<dbReference type="AlphaFoldDB" id="I3Z2I4"/>
<accession>I3Z2I4</accession>
<dbReference type="KEGG" id="bbd:Belba_0804"/>
<sequence length="62" mass="6620">MSIFIGHLSAQDAEVGEPSLDGPGCIDFGQSMWTSSGPLTKDRTFYNCFCGKESGIAEQACK</sequence>
<evidence type="ECO:0000313" key="1">
    <source>
        <dbReference type="EMBL" id="AFL83452.1"/>
    </source>
</evidence>
<dbReference type="Proteomes" id="UP000006050">
    <property type="component" value="Chromosome"/>
</dbReference>
<gene>
    <name evidence="1" type="ordered locus">Belba_0804</name>
</gene>
<proteinExistence type="predicted"/>
<dbReference type="EMBL" id="CP003281">
    <property type="protein sequence ID" value="AFL83452.1"/>
    <property type="molecule type" value="Genomic_DNA"/>
</dbReference>
<reference evidence="2" key="1">
    <citation type="submission" date="2012-06" db="EMBL/GenBank/DDBJ databases">
        <title>The complete genome of Belliella baltica DSM 15883.</title>
        <authorList>
            <person name="Lucas S."/>
            <person name="Copeland A."/>
            <person name="Lapidus A."/>
            <person name="Goodwin L."/>
            <person name="Pitluck S."/>
            <person name="Peters L."/>
            <person name="Mikhailova N."/>
            <person name="Davenport K."/>
            <person name="Kyrpides N."/>
            <person name="Mavromatis K."/>
            <person name="Pagani I."/>
            <person name="Ivanova N."/>
            <person name="Ovchinnikova G."/>
            <person name="Zeytun A."/>
            <person name="Detter J.C."/>
            <person name="Han C."/>
            <person name="Land M."/>
            <person name="Hauser L."/>
            <person name="Markowitz V."/>
            <person name="Cheng J.-F."/>
            <person name="Hugenholtz P."/>
            <person name="Woyke T."/>
            <person name="Wu D."/>
            <person name="Tindall B."/>
            <person name="Pomrenke H."/>
            <person name="Brambilla E."/>
            <person name="Klenk H.-P."/>
            <person name="Eisen J.A."/>
        </authorList>
    </citation>
    <scope>NUCLEOTIDE SEQUENCE [LARGE SCALE GENOMIC DNA]</scope>
    <source>
        <strain evidence="2">DSM 15883 / CIP 108006 / LMG 21964 / BA134</strain>
    </source>
</reference>
<name>I3Z2I4_BELBD</name>
<evidence type="ECO:0000313" key="2">
    <source>
        <dbReference type="Proteomes" id="UP000006050"/>
    </source>
</evidence>
<organism evidence="1 2">
    <name type="scientific">Belliella baltica (strain DSM 15883 / CIP 108006 / LMG 21964 / BA134)</name>
    <dbReference type="NCBI Taxonomy" id="866536"/>
    <lineage>
        <taxon>Bacteria</taxon>
        <taxon>Pseudomonadati</taxon>
        <taxon>Bacteroidota</taxon>
        <taxon>Cytophagia</taxon>
        <taxon>Cytophagales</taxon>
        <taxon>Cyclobacteriaceae</taxon>
        <taxon>Belliella</taxon>
    </lineage>
</organism>
<protein>
    <submittedName>
        <fullName evidence="1">Uncharacterized protein</fullName>
    </submittedName>
</protein>